<dbReference type="AlphaFoldDB" id="A0A923MGA9"/>
<evidence type="ECO:0000259" key="1">
    <source>
        <dbReference type="Pfam" id="PF13443"/>
    </source>
</evidence>
<dbReference type="Proteomes" id="UP000620327">
    <property type="component" value="Unassembled WGS sequence"/>
</dbReference>
<accession>A0A923MGA9</accession>
<dbReference type="EMBL" id="JACOQI010000002">
    <property type="protein sequence ID" value="MBC5769531.1"/>
    <property type="molecule type" value="Genomic_DNA"/>
</dbReference>
<gene>
    <name evidence="2" type="ORF">H8Z83_04240</name>
</gene>
<dbReference type="Gene3D" id="1.10.260.40">
    <property type="entry name" value="lambda repressor-like DNA-binding domains"/>
    <property type="match status" value="1"/>
</dbReference>
<sequence length="70" mass="8028">MPMAEKIRIALIKRNMNLKELSSRLGCTSQNLSGKLKRDNFSERELIEIADAMDCHFEGRFISNDNGKEI</sequence>
<comment type="caution">
    <text evidence="2">The sequence shown here is derived from an EMBL/GenBank/DDBJ whole genome shotgun (WGS) entry which is preliminary data.</text>
</comment>
<dbReference type="SUPFAM" id="SSF47413">
    <property type="entry name" value="lambda repressor-like DNA-binding domains"/>
    <property type="match status" value="1"/>
</dbReference>
<feature type="domain" description="HTH cro/C1-type" evidence="1">
    <location>
        <begin position="6"/>
        <end position="57"/>
    </location>
</feature>
<dbReference type="InterPro" id="IPR001387">
    <property type="entry name" value="Cro/C1-type_HTH"/>
</dbReference>
<reference evidence="2" key="1">
    <citation type="submission" date="2020-08" db="EMBL/GenBank/DDBJ databases">
        <title>Genome public.</title>
        <authorList>
            <person name="Liu C."/>
            <person name="Sun Q."/>
        </authorList>
    </citation>
    <scope>NUCLEOTIDE SEQUENCE</scope>
    <source>
        <strain evidence="2">BX15</strain>
    </source>
</reference>
<proteinExistence type="predicted"/>
<dbReference type="RefSeq" id="WP_187013875.1">
    <property type="nucleotide sequence ID" value="NZ_JACOQI010000002.1"/>
</dbReference>
<evidence type="ECO:0000313" key="2">
    <source>
        <dbReference type="EMBL" id="MBC5769531.1"/>
    </source>
</evidence>
<keyword evidence="3" id="KW-1185">Reference proteome</keyword>
<evidence type="ECO:0000313" key="3">
    <source>
        <dbReference type="Proteomes" id="UP000620327"/>
    </source>
</evidence>
<organism evidence="2 3">
    <name type="scientific">Dysosmobacter segnis</name>
    <dbReference type="NCBI Taxonomy" id="2763042"/>
    <lineage>
        <taxon>Bacteria</taxon>
        <taxon>Bacillati</taxon>
        <taxon>Bacillota</taxon>
        <taxon>Clostridia</taxon>
        <taxon>Eubacteriales</taxon>
        <taxon>Oscillospiraceae</taxon>
        <taxon>Dysosmobacter</taxon>
    </lineage>
</organism>
<protein>
    <submittedName>
        <fullName evidence="2">Helix-turn-helix domain-containing protein</fullName>
    </submittedName>
</protein>
<name>A0A923MGA9_9FIRM</name>
<dbReference type="GO" id="GO:0003677">
    <property type="term" value="F:DNA binding"/>
    <property type="evidence" value="ECO:0007669"/>
    <property type="project" value="InterPro"/>
</dbReference>
<dbReference type="CDD" id="cd00093">
    <property type="entry name" value="HTH_XRE"/>
    <property type="match status" value="1"/>
</dbReference>
<dbReference type="Pfam" id="PF13443">
    <property type="entry name" value="HTH_26"/>
    <property type="match status" value="1"/>
</dbReference>
<dbReference type="InterPro" id="IPR010982">
    <property type="entry name" value="Lambda_DNA-bd_dom_sf"/>
</dbReference>